<evidence type="ECO:0000313" key="3">
    <source>
        <dbReference type="EMBL" id="KAF2998799.1"/>
    </source>
</evidence>
<dbReference type="Pfam" id="PF12222">
    <property type="entry name" value="PNGaseA"/>
    <property type="match status" value="1"/>
</dbReference>
<dbReference type="Pfam" id="PF25156">
    <property type="entry name" value="PNGase_A_C"/>
    <property type="match status" value="1"/>
</dbReference>
<evidence type="ECO:0000259" key="2">
    <source>
        <dbReference type="Pfam" id="PF12222"/>
    </source>
</evidence>
<keyword evidence="4" id="KW-1185">Reference proteome</keyword>
<dbReference type="AlphaFoldDB" id="A0A9P4TAM7"/>
<feature type="signal peptide" evidence="1">
    <location>
        <begin position="1"/>
        <end position="18"/>
    </location>
</feature>
<sequence length="569" mass="62466">MRFPWVFTTALLWQLTDAQHARPRKLVESPSTLHPALSPAEPLEVLQLYKPLPVFDLTKCDVQQTLMEHTFASSYGVPFVGSYTPPECDFNSVVIEWTVTVAGRQFDRLAEMYLGDIEVWRTSTAEPTASGIVFRYQKDLSMYLSLWKTPQDVIFSLNNVFDSTYTGAFNTTLIATFSYESTGQAHADLVLPISPKLGASGAPSIFTLPGDNATAEHILPLNVTHASVSIAATGQSNEEFWYTNALQSDIDTFDSTVGTLPGYGPFREVQLFIDGLLAGVAWPFPTIFTGGIAPGFWRPIVGIDAYDLRDYEIDITPFLPYILDGKPHSFTVKVVGIDDNGGNGAATLSEDSINSYWLVSGKLFLFYGSEPYNGTHEAPVISTSPLIQTSSSRTVLNGTNQTLSYDVAAKRIHTVKSSFGSWIQSLDYTNAGYLGQRGLFQQNDQKTSGNAATVLKSAPSFSNTLDYIYPIAVNTTYTFSGSNTTIDASLDRGMKISSSGRPDLSTYTLVSGPMDLSTRQIGQASYSNKPNNSYSFGNMDQAFSERSRGTTYSRHLKSRNLTLVYDEPL</sequence>
<dbReference type="InterPro" id="IPR056948">
    <property type="entry name" value="PNGaseA_N"/>
</dbReference>
<proteinExistence type="predicted"/>
<comment type="caution">
    <text evidence="3">The sequence shown here is derived from an EMBL/GenBank/DDBJ whole genome shotgun (WGS) entry which is preliminary data.</text>
</comment>
<dbReference type="PANTHER" id="PTHR31104">
    <property type="entry name" value="PEPTIDE-N4-(N-ACETYL-BETA-GLUCOSAMINYL)ASPARAGINE AMIDASE A PROTEIN"/>
    <property type="match status" value="1"/>
</dbReference>
<reference evidence="3" key="1">
    <citation type="submission" date="2019-04" db="EMBL/GenBank/DDBJ databases">
        <title>Sequencing of skin fungus with MAO and IRED activity.</title>
        <authorList>
            <person name="Marsaioli A.J."/>
            <person name="Bonatto J.M.C."/>
            <person name="Reis Junior O."/>
        </authorList>
    </citation>
    <scope>NUCLEOTIDE SEQUENCE</scope>
    <source>
        <strain evidence="3">30M1</strain>
    </source>
</reference>
<dbReference type="EMBL" id="SWKU01000018">
    <property type="protein sequence ID" value="KAF2998799.1"/>
    <property type="molecule type" value="Genomic_DNA"/>
</dbReference>
<accession>A0A9P4TAM7</accession>
<feature type="domain" description="Peptide N-acetyl-beta-D-glucosaminyl asparaginase amidase A N-terminal" evidence="2">
    <location>
        <begin position="58"/>
        <end position="372"/>
    </location>
</feature>
<gene>
    <name evidence="3" type="ORF">E8E13_000846</name>
</gene>
<protein>
    <recommendedName>
        <fullName evidence="2">Peptide N-acetyl-beta-D-glucosaminyl asparaginase amidase A N-terminal domain-containing protein</fullName>
    </recommendedName>
</protein>
<dbReference type="OrthoDB" id="1612078at2759"/>
<evidence type="ECO:0000256" key="1">
    <source>
        <dbReference type="SAM" id="SignalP"/>
    </source>
</evidence>
<keyword evidence="1" id="KW-0732">Signal</keyword>
<organism evidence="3 4">
    <name type="scientific">Curvularia kusanoi</name>
    <name type="common">Cochliobolus kusanoi</name>
    <dbReference type="NCBI Taxonomy" id="90978"/>
    <lineage>
        <taxon>Eukaryota</taxon>
        <taxon>Fungi</taxon>
        <taxon>Dikarya</taxon>
        <taxon>Ascomycota</taxon>
        <taxon>Pezizomycotina</taxon>
        <taxon>Dothideomycetes</taxon>
        <taxon>Pleosporomycetidae</taxon>
        <taxon>Pleosporales</taxon>
        <taxon>Pleosporineae</taxon>
        <taxon>Pleosporaceae</taxon>
        <taxon>Curvularia</taxon>
    </lineage>
</organism>
<evidence type="ECO:0000313" key="4">
    <source>
        <dbReference type="Proteomes" id="UP000801428"/>
    </source>
</evidence>
<name>A0A9P4TAM7_CURKU</name>
<dbReference type="Proteomes" id="UP000801428">
    <property type="component" value="Unassembled WGS sequence"/>
</dbReference>
<feature type="chain" id="PRO_5040342987" description="Peptide N-acetyl-beta-D-glucosaminyl asparaginase amidase A N-terminal domain-containing protein" evidence="1">
    <location>
        <begin position="19"/>
        <end position="569"/>
    </location>
</feature>
<dbReference type="InterPro" id="IPR021102">
    <property type="entry name" value="PNGase_A"/>
</dbReference>